<dbReference type="InterPro" id="IPR002048">
    <property type="entry name" value="EF_hand_dom"/>
</dbReference>
<feature type="region of interest" description="Disordered" evidence="7">
    <location>
        <begin position="258"/>
        <end position="303"/>
    </location>
</feature>
<dbReference type="AlphaFoldDB" id="A0A3R7GF10"/>
<dbReference type="FunFam" id="1.10.238.10:FF:000034">
    <property type="entry name" value="Calmodulin"/>
    <property type="match status" value="1"/>
</dbReference>
<dbReference type="Pfam" id="PF04667">
    <property type="entry name" value="Endosulfine"/>
    <property type="match status" value="1"/>
</dbReference>
<evidence type="ECO:0000313" key="10">
    <source>
        <dbReference type="Proteomes" id="UP000284657"/>
    </source>
</evidence>
<evidence type="ECO:0000256" key="1">
    <source>
        <dbReference type="ARBA" id="ARBA00009763"/>
    </source>
</evidence>
<gene>
    <name evidence="9" type="ORF">BBJ29_001640</name>
</gene>
<sequence>MADQLTEEQIAEFKEAFSLFDKDGDGTITTKELGTVMRSLGQNPTEAELQDMINEVDADGNGTIDFPEFLTMMARKMKDTDSEEEILEAFKVFDKDGNGFISAAELRHIMTNLGEKLTDEEVDEMIREADIDGDGQINYEEFVKMMMSNFVCNESAFSGIWHLRKKKQHIHFLITGSRGAQELFSTLLALIEAPSHSDKSNMASSSRGMARLNGSNRAAWNAMDLQIGAQVPPANARGAPEDGGALSARNVLLRQKLQERKRYDSADDAMKKAAARTPSKVHQNLTPQSAQPKNQHLQSGERPFSPAQIGQAAFFNAMQDEKPKRQVHRSAPTALGGAAEGRNVLIQRKMQTKAAFDLADYQLTKAKRYEQESSMESEDVSMEDASEGEDLNEAVSSPCATSAVTASRRQQFASMSPSRASKYGALENSKKPNRRYLLKQQETEAAAAAQPATGGSKYGKLCAAHVLIRRKLKERKRFDSADYNMEKQGQPTDVPADVATNPATPGRALNTAPITSHYGALGTAQTSIDHQVKHIKLSEDPSGRVASPADEVNATSQSAPANAAQAALAARAARYGLKKSVGSPTPAVANAAQAALARYGIDKGVSPATAARNLMLQRKLTERKMFDSADHFKEAA</sequence>
<comment type="caution">
    <text evidence="9">The sequence shown here is derived from an EMBL/GenBank/DDBJ whole genome shotgun (WGS) entry which is preliminary data.</text>
</comment>
<dbReference type="Proteomes" id="UP000284657">
    <property type="component" value="Unassembled WGS sequence"/>
</dbReference>
<dbReference type="CDD" id="cd00051">
    <property type="entry name" value="EFh"/>
    <property type="match status" value="2"/>
</dbReference>
<dbReference type="EMBL" id="MBAD02001748">
    <property type="protein sequence ID" value="RLN52106.1"/>
    <property type="molecule type" value="Genomic_DNA"/>
</dbReference>
<evidence type="ECO:0000256" key="7">
    <source>
        <dbReference type="SAM" id="MobiDB-lite"/>
    </source>
</evidence>
<accession>A0A3R7GF10</accession>
<feature type="compositionally biased region" description="Polar residues" evidence="7">
    <location>
        <begin position="394"/>
        <end position="419"/>
    </location>
</feature>
<dbReference type="SMART" id="SM00054">
    <property type="entry name" value="EFh"/>
    <property type="match status" value="4"/>
</dbReference>
<organism evidence="9 10">
    <name type="scientific">Phytophthora kernoviae</name>
    <dbReference type="NCBI Taxonomy" id="325452"/>
    <lineage>
        <taxon>Eukaryota</taxon>
        <taxon>Sar</taxon>
        <taxon>Stramenopiles</taxon>
        <taxon>Oomycota</taxon>
        <taxon>Peronosporomycetes</taxon>
        <taxon>Peronosporales</taxon>
        <taxon>Peronosporaceae</taxon>
        <taxon>Phytophthora</taxon>
    </lineage>
</organism>
<dbReference type="GO" id="GO:0005509">
    <property type="term" value="F:calcium ion binding"/>
    <property type="evidence" value="ECO:0007669"/>
    <property type="project" value="InterPro"/>
</dbReference>
<dbReference type="InterPro" id="IPR050230">
    <property type="entry name" value="CALM/Myosin/TropC-like"/>
</dbReference>
<feature type="domain" description="EF-hand" evidence="8">
    <location>
        <begin position="44"/>
        <end position="79"/>
    </location>
</feature>
<dbReference type="PANTHER" id="PTHR23048:SF0">
    <property type="entry name" value="CALMODULIN LIKE 3"/>
    <property type="match status" value="1"/>
</dbReference>
<dbReference type="GO" id="GO:0005737">
    <property type="term" value="C:cytoplasm"/>
    <property type="evidence" value="ECO:0007669"/>
    <property type="project" value="UniProtKB-ARBA"/>
</dbReference>
<comment type="similarity">
    <text evidence="2">Belongs to the endosulfine family.</text>
</comment>
<feature type="compositionally biased region" description="Basic and acidic residues" evidence="7">
    <location>
        <begin position="258"/>
        <end position="271"/>
    </location>
</feature>
<evidence type="ECO:0000256" key="2">
    <source>
        <dbReference type="ARBA" id="ARBA00010520"/>
    </source>
</evidence>
<evidence type="ECO:0000256" key="5">
    <source>
        <dbReference type="ARBA" id="ARBA00022737"/>
    </source>
</evidence>
<dbReference type="Gene3D" id="1.10.238.10">
    <property type="entry name" value="EF-hand"/>
    <property type="match status" value="3"/>
</dbReference>
<feature type="domain" description="EF-hand" evidence="8">
    <location>
        <begin position="8"/>
        <end position="43"/>
    </location>
</feature>
<evidence type="ECO:0000256" key="3">
    <source>
        <dbReference type="ARBA" id="ARBA00020786"/>
    </source>
</evidence>
<protein>
    <recommendedName>
        <fullName evidence="3">Calmodulin</fullName>
    </recommendedName>
</protein>
<evidence type="ECO:0000313" key="9">
    <source>
        <dbReference type="EMBL" id="RLN52106.1"/>
    </source>
</evidence>
<dbReference type="InterPro" id="IPR006760">
    <property type="entry name" value="Endosulphine"/>
</dbReference>
<dbReference type="GO" id="GO:0016460">
    <property type="term" value="C:myosin II complex"/>
    <property type="evidence" value="ECO:0007669"/>
    <property type="project" value="TreeGrafter"/>
</dbReference>
<feature type="domain" description="EF-hand" evidence="8">
    <location>
        <begin position="117"/>
        <end position="152"/>
    </location>
</feature>
<dbReference type="PANTHER" id="PTHR23048">
    <property type="entry name" value="MYOSIN LIGHT CHAIN 1, 3"/>
    <property type="match status" value="1"/>
</dbReference>
<reference evidence="9 10" key="1">
    <citation type="submission" date="2018-07" db="EMBL/GenBank/DDBJ databases">
        <title>Genome sequencing of oomycete isolates from Chile give support for New Zealand origin for Phytophthora kernoviae and make available the first Nothophytophthora sp. genome.</title>
        <authorList>
            <person name="Studholme D.J."/>
            <person name="Sanfuentes E."/>
            <person name="Panda P."/>
            <person name="Hill R."/>
            <person name="Sambles C."/>
            <person name="Grant M."/>
            <person name="Williams N.M."/>
            <person name="Mcdougal R.L."/>
        </authorList>
    </citation>
    <scope>NUCLEOTIDE SEQUENCE [LARGE SCALE GENOMIC DNA]</scope>
    <source>
        <strain evidence="9">Chile7</strain>
    </source>
</reference>
<feature type="domain" description="EF-hand" evidence="8">
    <location>
        <begin position="81"/>
        <end position="116"/>
    </location>
</feature>
<dbReference type="InterPro" id="IPR011992">
    <property type="entry name" value="EF-hand-dom_pair"/>
</dbReference>
<keyword evidence="6" id="KW-0106">Calcium</keyword>
<dbReference type="FunFam" id="1.10.238.10:FF:000006">
    <property type="entry name" value="Calmodulin 1"/>
    <property type="match status" value="1"/>
</dbReference>
<evidence type="ECO:0000256" key="6">
    <source>
        <dbReference type="ARBA" id="ARBA00022837"/>
    </source>
</evidence>
<dbReference type="PROSITE" id="PS50222">
    <property type="entry name" value="EF_HAND_2"/>
    <property type="match status" value="4"/>
</dbReference>
<dbReference type="SUPFAM" id="SSF47473">
    <property type="entry name" value="EF-hand"/>
    <property type="match status" value="1"/>
</dbReference>
<comment type="similarity">
    <text evidence="1">Belongs to the calmodulin family.</text>
</comment>
<dbReference type="SMART" id="SM01184">
    <property type="entry name" value="efhand_Ca_insen"/>
    <property type="match status" value="1"/>
</dbReference>
<proteinExistence type="inferred from homology"/>
<feature type="region of interest" description="Disordered" evidence="7">
    <location>
        <begin position="368"/>
        <end position="433"/>
    </location>
</feature>
<name>A0A3R7GF10_9STRA</name>
<evidence type="ECO:0000256" key="4">
    <source>
        <dbReference type="ARBA" id="ARBA00022723"/>
    </source>
</evidence>
<evidence type="ECO:0000259" key="8">
    <source>
        <dbReference type="PROSITE" id="PS50222"/>
    </source>
</evidence>
<feature type="compositionally biased region" description="Acidic residues" evidence="7">
    <location>
        <begin position="373"/>
        <end position="392"/>
    </location>
</feature>
<feature type="compositionally biased region" description="Polar residues" evidence="7">
    <location>
        <begin position="280"/>
        <end position="298"/>
    </location>
</feature>
<dbReference type="PROSITE" id="PS00018">
    <property type="entry name" value="EF_HAND_1"/>
    <property type="match status" value="4"/>
</dbReference>
<keyword evidence="4" id="KW-0479">Metal-binding</keyword>
<dbReference type="InterPro" id="IPR018247">
    <property type="entry name" value="EF_Hand_1_Ca_BS"/>
</dbReference>
<dbReference type="Pfam" id="PF13499">
    <property type="entry name" value="EF-hand_7"/>
    <property type="match status" value="2"/>
</dbReference>
<keyword evidence="5" id="KW-0677">Repeat</keyword>